<proteinExistence type="predicted"/>
<keyword evidence="9" id="KW-1185">Reference proteome</keyword>
<sequence length="218" mass="23674">MPEDTDPLDTAPLPEGQDREQSPMSEPPITDSQVAVSNQPELKPSNSIGSFLDHIYGALFTPAKTFEALRSHPSMAQAIAAIILVNALEGLRIGRSPAYLPLIVIPGLVGWFIFTSLLKSLAEVFQHKIGLQELLTLTAFGSMPWIFMGPALSLASPTRIYAALAVMIWFAIWQVWAASVAIGTTSWRLLSVIPLAIAGGIVSLIWLANLFKLMFSVF</sequence>
<feature type="transmembrane region" description="Helical" evidence="6">
    <location>
        <begin position="99"/>
        <end position="122"/>
    </location>
</feature>
<feature type="compositionally biased region" description="Polar residues" evidence="5">
    <location>
        <begin position="30"/>
        <end position="39"/>
    </location>
</feature>
<feature type="domain" description="Yip1" evidence="7">
    <location>
        <begin position="57"/>
        <end position="206"/>
    </location>
</feature>
<dbReference type="EMBL" id="JAZBJZ010000002">
    <property type="protein sequence ID" value="MEE3715331.1"/>
    <property type="molecule type" value="Genomic_DNA"/>
</dbReference>
<comment type="caution">
    <text evidence="8">The sequence shown here is derived from an EMBL/GenBank/DDBJ whole genome shotgun (WGS) entry which is preliminary data.</text>
</comment>
<name>A0AAW9PSY3_9CYAN</name>
<keyword evidence="2 6" id="KW-0812">Transmembrane</keyword>
<evidence type="ECO:0000313" key="8">
    <source>
        <dbReference type="EMBL" id="MEE3715331.1"/>
    </source>
</evidence>
<dbReference type="GO" id="GO:0016020">
    <property type="term" value="C:membrane"/>
    <property type="evidence" value="ECO:0007669"/>
    <property type="project" value="UniProtKB-SubCell"/>
</dbReference>
<keyword evidence="4 6" id="KW-0472">Membrane</keyword>
<comment type="subcellular location">
    <subcellularLocation>
        <location evidence="1">Membrane</location>
        <topology evidence="1">Multi-pass membrane protein</topology>
    </subcellularLocation>
</comment>
<evidence type="ECO:0000256" key="1">
    <source>
        <dbReference type="ARBA" id="ARBA00004141"/>
    </source>
</evidence>
<dbReference type="InterPro" id="IPR006977">
    <property type="entry name" value="Yip1_dom"/>
</dbReference>
<evidence type="ECO:0000256" key="6">
    <source>
        <dbReference type="SAM" id="Phobius"/>
    </source>
</evidence>
<dbReference type="RefSeq" id="WP_330481747.1">
    <property type="nucleotide sequence ID" value="NZ_JAZBJZ010000002.1"/>
</dbReference>
<evidence type="ECO:0000259" key="7">
    <source>
        <dbReference type="Pfam" id="PF04893"/>
    </source>
</evidence>
<feature type="transmembrane region" description="Helical" evidence="6">
    <location>
        <begin position="134"/>
        <end position="154"/>
    </location>
</feature>
<evidence type="ECO:0000256" key="3">
    <source>
        <dbReference type="ARBA" id="ARBA00022989"/>
    </source>
</evidence>
<evidence type="ECO:0000256" key="2">
    <source>
        <dbReference type="ARBA" id="ARBA00022692"/>
    </source>
</evidence>
<reference evidence="8" key="1">
    <citation type="submission" date="2024-01" db="EMBL/GenBank/DDBJ databases">
        <title>Bank of Algae and Cyanobacteria of the Azores (BACA) strain genomes.</title>
        <authorList>
            <person name="Luz R."/>
            <person name="Cordeiro R."/>
            <person name="Fonseca A."/>
            <person name="Goncalves V."/>
        </authorList>
    </citation>
    <scope>NUCLEOTIDE SEQUENCE</scope>
    <source>
        <strain evidence="8">BACA0141</strain>
    </source>
</reference>
<gene>
    <name evidence="8" type="ORF">V2H45_01070</name>
</gene>
<feature type="transmembrane region" description="Helical" evidence="6">
    <location>
        <begin position="160"/>
        <end position="182"/>
    </location>
</feature>
<feature type="transmembrane region" description="Helical" evidence="6">
    <location>
        <begin position="189"/>
        <end position="208"/>
    </location>
</feature>
<dbReference type="AlphaFoldDB" id="A0AAW9PSY3"/>
<feature type="region of interest" description="Disordered" evidence="5">
    <location>
        <begin position="1"/>
        <end position="39"/>
    </location>
</feature>
<evidence type="ECO:0000256" key="5">
    <source>
        <dbReference type="SAM" id="MobiDB-lite"/>
    </source>
</evidence>
<accession>A0AAW9PSY3</accession>
<evidence type="ECO:0000313" key="9">
    <source>
        <dbReference type="Proteomes" id="UP001333818"/>
    </source>
</evidence>
<organism evidence="8 9">
    <name type="scientific">Tumidithrix elongata BACA0141</name>
    <dbReference type="NCBI Taxonomy" id="2716417"/>
    <lineage>
        <taxon>Bacteria</taxon>
        <taxon>Bacillati</taxon>
        <taxon>Cyanobacteriota</taxon>
        <taxon>Cyanophyceae</taxon>
        <taxon>Pseudanabaenales</taxon>
        <taxon>Pseudanabaenaceae</taxon>
        <taxon>Tumidithrix</taxon>
        <taxon>Tumidithrix elongata</taxon>
    </lineage>
</organism>
<dbReference type="Pfam" id="PF04893">
    <property type="entry name" value="Yip1"/>
    <property type="match status" value="1"/>
</dbReference>
<evidence type="ECO:0000256" key="4">
    <source>
        <dbReference type="ARBA" id="ARBA00023136"/>
    </source>
</evidence>
<dbReference type="Proteomes" id="UP001333818">
    <property type="component" value="Unassembled WGS sequence"/>
</dbReference>
<keyword evidence="3 6" id="KW-1133">Transmembrane helix</keyword>
<protein>
    <submittedName>
        <fullName evidence="8">YIP1 family protein</fullName>
    </submittedName>
</protein>